<name>A0ABP0GKW9_CLALP</name>
<dbReference type="Proteomes" id="UP001642483">
    <property type="component" value="Unassembled WGS sequence"/>
</dbReference>
<gene>
    <name evidence="2" type="ORF">CVLEPA_LOCUS24140</name>
</gene>
<accession>A0ABP0GKW9</accession>
<organism evidence="2 3">
    <name type="scientific">Clavelina lepadiformis</name>
    <name type="common">Light-bulb sea squirt</name>
    <name type="synonym">Ascidia lepadiformis</name>
    <dbReference type="NCBI Taxonomy" id="159417"/>
    <lineage>
        <taxon>Eukaryota</taxon>
        <taxon>Metazoa</taxon>
        <taxon>Chordata</taxon>
        <taxon>Tunicata</taxon>
        <taxon>Ascidiacea</taxon>
        <taxon>Aplousobranchia</taxon>
        <taxon>Clavelinidae</taxon>
        <taxon>Clavelina</taxon>
    </lineage>
</organism>
<comment type="caution">
    <text evidence="2">The sequence shown here is derived from an EMBL/GenBank/DDBJ whole genome shotgun (WGS) entry which is preliminary data.</text>
</comment>
<protein>
    <submittedName>
        <fullName evidence="2">Uncharacterized protein</fullName>
    </submittedName>
</protein>
<evidence type="ECO:0000313" key="2">
    <source>
        <dbReference type="EMBL" id="CAK8691429.1"/>
    </source>
</evidence>
<evidence type="ECO:0000313" key="3">
    <source>
        <dbReference type="Proteomes" id="UP001642483"/>
    </source>
</evidence>
<proteinExistence type="predicted"/>
<feature type="region of interest" description="Disordered" evidence="1">
    <location>
        <begin position="13"/>
        <end position="34"/>
    </location>
</feature>
<sequence length="91" mass="10578">MEQTHPWLYLPLLSSVPGENSDDDDGEYAARPRCEQDSTARTYFEKDEEAHTAVVEVICQSETYMAKQKKHEPIIENVDKAKRDIHREVKE</sequence>
<dbReference type="EMBL" id="CAWYQH010000119">
    <property type="protein sequence ID" value="CAK8691429.1"/>
    <property type="molecule type" value="Genomic_DNA"/>
</dbReference>
<keyword evidence="3" id="KW-1185">Reference proteome</keyword>
<evidence type="ECO:0000256" key="1">
    <source>
        <dbReference type="SAM" id="MobiDB-lite"/>
    </source>
</evidence>
<reference evidence="2 3" key="1">
    <citation type="submission" date="2024-02" db="EMBL/GenBank/DDBJ databases">
        <authorList>
            <person name="Daric V."/>
            <person name="Darras S."/>
        </authorList>
    </citation>
    <scope>NUCLEOTIDE SEQUENCE [LARGE SCALE GENOMIC DNA]</scope>
</reference>